<dbReference type="EMBL" id="JASPKZ010000642">
    <property type="protein sequence ID" value="KAJ9599704.1"/>
    <property type="molecule type" value="Genomic_DNA"/>
</dbReference>
<comment type="caution">
    <text evidence="1">The sequence shown here is derived from an EMBL/GenBank/DDBJ whole genome shotgun (WGS) entry which is preliminary data.</text>
</comment>
<sequence length="87" mass="9716">PVLNSAVYLFSVCYINGSSYRIDGRRKTASSMDRRVEVCKCSNDDSGNHLNHEGKKMNRRLSNKVSNIVIAAERGSGIISSINWVRL</sequence>
<proteinExistence type="predicted"/>
<protein>
    <submittedName>
        <fullName evidence="1">Uncharacterized protein</fullName>
    </submittedName>
</protein>
<feature type="non-terminal residue" evidence="1">
    <location>
        <position position="1"/>
    </location>
</feature>
<name>A0AAD8AIJ1_DIPPU</name>
<gene>
    <name evidence="1" type="ORF">L9F63_026446</name>
</gene>
<dbReference type="AlphaFoldDB" id="A0AAD8AIJ1"/>
<accession>A0AAD8AIJ1</accession>
<feature type="non-terminal residue" evidence="1">
    <location>
        <position position="87"/>
    </location>
</feature>
<reference evidence="1" key="1">
    <citation type="journal article" date="2023" name="IScience">
        <title>Live-bearing cockroach genome reveals convergent evolutionary mechanisms linked to viviparity in insects and beyond.</title>
        <authorList>
            <person name="Fouks B."/>
            <person name="Harrison M.C."/>
            <person name="Mikhailova A.A."/>
            <person name="Marchal E."/>
            <person name="English S."/>
            <person name="Carruthers M."/>
            <person name="Jennings E.C."/>
            <person name="Chiamaka E.L."/>
            <person name="Frigard R.A."/>
            <person name="Pippel M."/>
            <person name="Attardo G.M."/>
            <person name="Benoit J.B."/>
            <person name="Bornberg-Bauer E."/>
            <person name="Tobe S.S."/>
        </authorList>
    </citation>
    <scope>NUCLEOTIDE SEQUENCE</scope>
    <source>
        <strain evidence="1">Stay&amp;Tobe</strain>
    </source>
</reference>
<reference evidence="1" key="2">
    <citation type="submission" date="2023-05" db="EMBL/GenBank/DDBJ databases">
        <authorList>
            <person name="Fouks B."/>
        </authorList>
    </citation>
    <scope>NUCLEOTIDE SEQUENCE</scope>
    <source>
        <strain evidence="1">Stay&amp;Tobe</strain>
        <tissue evidence="1">Testes</tissue>
    </source>
</reference>
<keyword evidence="2" id="KW-1185">Reference proteome</keyword>
<dbReference type="Proteomes" id="UP001233999">
    <property type="component" value="Unassembled WGS sequence"/>
</dbReference>
<evidence type="ECO:0000313" key="1">
    <source>
        <dbReference type="EMBL" id="KAJ9599704.1"/>
    </source>
</evidence>
<evidence type="ECO:0000313" key="2">
    <source>
        <dbReference type="Proteomes" id="UP001233999"/>
    </source>
</evidence>
<organism evidence="1 2">
    <name type="scientific">Diploptera punctata</name>
    <name type="common">Pacific beetle cockroach</name>
    <dbReference type="NCBI Taxonomy" id="6984"/>
    <lineage>
        <taxon>Eukaryota</taxon>
        <taxon>Metazoa</taxon>
        <taxon>Ecdysozoa</taxon>
        <taxon>Arthropoda</taxon>
        <taxon>Hexapoda</taxon>
        <taxon>Insecta</taxon>
        <taxon>Pterygota</taxon>
        <taxon>Neoptera</taxon>
        <taxon>Polyneoptera</taxon>
        <taxon>Dictyoptera</taxon>
        <taxon>Blattodea</taxon>
        <taxon>Blaberoidea</taxon>
        <taxon>Blaberidae</taxon>
        <taxon>Diplopterinae</taxon>
        <taxon>Diploptera</taxon>
    </lineage>
</organism>